<sequence length="84" mass="9190">MAETEQAPATKPEGTAPETKPKASAEPEAEKKEATTEQPSEKPAVPQYRSIVLGSFGGSKHLRSELTDQRKPDKNEVEVEVEAW</sequence>
<name>A0A183AS41_9TREM</name>
<dbReference type="WBParaSite" id="ECPE_0000980701-mRNA-1">
    <property type="protein sequence ID" value="ECPE_0000980701-mRNA-1"/>
    <property type="gene ID" value="ECPE_0000980701"/>
</dbReference>
<evidence type="ECO:0000256" key="1">
    <source>
        <dbReference type="SAM" id="MobiDB-lite"/>
    </source>
</evidence>
<dbReference type="AlphaFoldDB" id="A0A183AS41"/>
<evidence type="ECO:0000313" key="3">
    <source>
        <dbReference type="Proteomes" id="UP000272942"/>
    </source>
</evidence>
<keyword evidence="3" id="KW-1185">Reference proteome</keyword>
<proteinExistence type="predicted"/>
<dbReference type="Proteomes" id="UP000272942">
    <property type="component" value="Unassembled WGS sequence"/>
</dbReference>
<organism evidence="4">
    <name type="scientific">Echinostoma caproni</name>
    <dbReference type="NCBI Taxonomy" id="27848"/>
    <lineage>
        <taxon>Eukaryota</taxon>
        <taxon>Metazoa</taxon>
        <taxon>Spiralia</taxon>
        <taxon>Lophotrochozoa</taxon>
        <taxon>Platyhelminthes</taxon>
        <taxon>Trematoda</taxon>
        <taxon>Digenea</taxon>
        <taxon>Plagiorchiida</taxon>
        <taxon>Echinostomata</taxon>
        <taxon>Echinostomatoidea</taxon>
        <taxon>Echinostomatidae</taxon>
        <taxon>Echinostoma</taxon>
    </lineage>
</organism>
<feature type="compositionally biased region" description="Basic and acidic residues" evidence="1">
    <location>
        <begin position="62"/>
        <end position="77"/>
    </location>
</feature>
<gene>
    <name evidence="2" type="ORF">ECPE_LOCUS9776</name>
</gene>
<accession>A0A183AS41</accession>
<dbReference type="OrthoDB" id="203908at2759"/>
<reference evidence="4" key="1">
    <citation type="submission" date="2016-06" db="UniProtKB">
        <authorList>
            <consortium name="WormBaseParasite"/>
        </authorList>
    </citation>
    <scope>IDENTIFICATION</scope>
</reference>
<evidence type="ECO:0000313" key="4">
    <source>
        <dbReference type="WBParaSite" id="ECPE_0000980701-mRNA-1"/>
    </source>
</evidence>
<protein>
    <submittedName>
        <fullName evidence="4">MAP1</fullName>
    </submittedName>
</protein>
<reference evidence="2 3" key="2">
    <citation type="submission" date="2018-11" db="EMBL/GenBank/DDBJ databases">
        <authorList>
            <consortium name="Pathogen Informatics"/>
        </authorList>
    </citation>
    <scope>NUCLEOTIDE SEQUENCE [LARGE SCALE GENOMIC DNA]</scope>
    <source>
        <strain evidence="2 3">Egypt</strain>
    </source>
</reference>
<dbReference type="EMBL" id="UZAN01047948">
    <property type="protein sequence ID" value="VDP85947.1"/>
    <property type="molecule type" value="Genomic_DNA"/>
</dbReference>
<feature type="region of interest" description="Disordered" evidence="1">
    <location>
        <begin position="1"/>
        <end position="84"/>
    </location>
</feature>
<evidence type="ECO:0000313" key="2">
    <source>
        <dbReference type="EMBL" id="VDP85947.1"/>
    </source>
</evidence>
<feature type="compositionally biased region" description="Basic and acidic residues" evidence="1">
    <location>
        <begin position="19"/>
        <end position="35"/>
    </location>
</feature>